<dbReference type="InterPro" id="IPR023418">
    <property type="entry name" value="Thyroxine_BS"/>
</dbReference>
<dbReference type="InterPro" id="IPR023416">
    <property type="entry name" value="Transthyretin/HIU_hydrolase_d"/>
</dbReference>
<keyword evidence="6 8" id="KW-0378">Hydrolase</keyword>
<evidence type="ECO:0000256" key="1">
    <source>
        <dbReference type="ARBA" id="ARBA00001043"/>
    </source>
</evidence>
<feature type="domain" description="Transthyretin/hydroxyisourate hydrolase" evidence="9">
    <location>
        <begin position="6"/>
        <end position="121"/>
    </location>
</feature>
<reference evidence="10" key="1">
    <citation type="journal article" date="2018" name="Genome Biol. Evol.">
        <title>Nephromyces encodes a urate metabolism pathway and predicted peroxisomes, demonstrating these are not ancient losses of apicomplexans.</title>
        <authorList>
            <person name="Paight C."/>
            <person name="Slamovits C.H."/>
            <person name="Saffo M.B."/>
            <person name="Lane C.E."/>
        </authorList>
    </citation>
    <scope>NUCLEOTIDE SEQUENCE</scope>
    <source>
        <strain evidence="10">Neph470</strain>
    </source>
</reference>
<dbReference type="GO" id="GO:0033971">
    <property type="term" value="F:hydroxyisourate hydrolase activity"/>
    <property type="evidence" value="ECO:0007669"/>
    <property type="project" value="UniProtKB-EC"/>
</dbReference>
<dbReference type="InterPro" id="IPR000895">
    <property type="entry name" value="Transthyretin/HIU_hydrolase"/>
</dbReference>
<comment type="similarity">
    <text evidence="3 8">Belongs to the transthyretin family. 5-hydroxyisourate hydrolase subfamily.</text>
</comment>
<dbReference type="PROSITE" id="PS00768">
    <property type="entry name" value="TRANSTHYRETIN_1"/>
    <property type="match status" value="1"/>
</dbReference>
<dbReference type="InterPro" id="IPR023419">
    <property type="entry name" value="Transthyretin_CS"/>
</dbReference>
<evidence type="ECO:0000256" key="5">
    <source>
        <dbReference type="ARBA" id="ARBA00022631"/>
    </source>
</evidence>
<evidence type="ECO:0000256" key="6">
    <source>
        <dbReference type="ARBA" id="ARBA00022801"/>
    </source>
</evidence>
<proteinExistence type="evidence at transcript level"/>
<evidence type="ECO:0000256" key="4">
    <source>
        <dbReference type="ARBA" id="ARBA00011881"/>
    </source>
</evidence>
<feature type="binding site" evidence="7">
    <location>
        <position position="52"/>
    </location>
    <ligand>
        <name>substrate</name>
    </ligand>
</feature>
<evidence type="ECO:0000313" key="10">
    <source>
        <dbReference type="EMBL" id="AZL94776.1"/>
    </source>
</evidence>
<dbReference type="PROSITE" id="PS00769">
    <property type="entry name" value="TRANSTHYRETIN_2"/>
    <property type="match status" value="1"/>
</dbReference>
<dbReference type="InterPro" id="IPR014306">
    <property type="entry name" value="Hydroxyisourate_hydrolase"/>
</dbReference>
<dbReference type="GO" id="GO:0006144">
    <property type="term" value="P:purine nucleobase metabolic process"/>
    <property type="evidence" value="ECO:0007669"/>
    <property type="project" value="UniProtKB-KW"/>
</dbReference>
<keyword evidence="5 8" id="KW-0659">Purine metabolism</keyword>
<feature type="binding site" evidence="7">
    <location>
        <position position="9"/>
    </location>
    <ligand>
        <name>substrate</name>
    </ligand>
</feature>
<comment type="catalytic activity">
    <reaction evidence="1 8">
        <text>5-hydroxyisourate + H2O = 5-hydroxy-2-oxo-4-ureido-2,5-dihydro-1H-imidazole-5-carboxylate + H(+)</text>
        <dbReference type="Rhea" id="RHEA:23736"/>
        <dbReference type="ChEBI" id="CHEBI:15377"/>
        <dbReference type="ChEBI" id="CHEBI:15378"/>
        <dbReference type="ChEBI" id="CHEBI:18072"/>
        <dbReference type="ChEBI" id="CHEBI:58639"/>
        <dbReference type="EC" id="3.5.2.17"/>
    </reaction>
</comment>
<dbReference type="Gene3D" id="2.60.40.180">
    <property type="entry name" value="Transthyretin/hydroxyisourate hydrolase domain"/>
    <property type="match status" value="1"/>
</dbReference>
<sequence length="122" mass="14127">MGRSLLSSHVLDTTLGKPANNMEVTLQIQNTHNDTDNEWVTHSTHYTNAQGRVPEFFPNTDQFPTEPMRLIFNTKKYFATTHNSTKTIYPAVYIHFQVEDVYDHYHIPLLISPYGYSTYRGS</sequence>
<dbReference type="InterPro" id="IPR036817">
    <property type="entry name" value="Transthyretin/HIU_hydrolase_sf"/>
</dbReference>
<comment type="function">
    <text evidence="2">Catalyzes the hydrolysis of 5-hydroxyisourate (HIU) to 2-oxo-4-hydroxy-4-carboxy-5-ureidoimidazoline (OHCU).</text>
</comment>
<evidence type="ECO:0000256" key="2">
    <source>
        <dbReference type="ARBA" id="ARBA00002704"/>
    </source>
</evidence>
<accession>A0A3S5HLX4</accession>
<dbReference type="SUPFAM" id="SSF49472">
    <property type="entry name" value="Transthyretin (synonym: prealbumin)"/>
    <property type="match status" value="1"/>
</dbReference>
<dbReference type="Pfam" id="PF00576">
    <property type="entry name" value="Transthyretin"/>
    <property type="match status" value="1"/>
</dbReference>
<name>A0A3S5HLX4_9APIC</name>
<dbReference type="EC" id="3.5.2.17" evidence="8"/>
<dbReference type="AlphaFoldDB" id="A0A3S5HLX4"/>
<dbReference type="EMBL" id="MK266239">
    <property type="protein sequence ID" value="AZL94776.1"/>
    <property type="molecule type" value="mRNA"/>
</dbReference>
<dbReference type="NCBIfam" id="TIGR02962">
    <property type="entry name" value="hdxy_isourate"/>
    <property type="match status" value="1"/>
</dbReference>
<protein>
    <recommendedName>
        <fullName evidence="8">5-hydroxyisourate hydrolase</fullName>
        <shortName evidence="8">HIU hydrolase</shortName>
        <shortName evidence="8">HIUHase</shortName>
        <ecNumber evidence="8">3.5.2.17</ecNumber>
    </recommendedName>
</protein>
<comment type="subunit">
    <text evidence="4 8">Homotetramer.</text>
</comment>
<evidence type="ECO:0000256" key="3">
    <source>
        <dbReference type="ARBA" id="ARBA00009850"/>
    </source>
</evidence>
<organism evidence="10">
    <name type="scientific">Nephromyces sp. MMRI</name>
    <dbReference type="NCBI Taxonomy" id="2496275"/>
    <lineage>
        <taxon>Eukaryota</taxon>
        <taxon>Sar</taxon>
        <taxon>Alveolata</taxon>
        <taxon>Apicomplexa</taxon>
        <taxon>Aconoidasida</taxon>
        <taxon>Nephromycida</taxon>
        <taxon>Nephromyces</taxon>
    </lineage>
</organism>
<evidence type="ECO:0000256" key="7">
    <source>
        <dbReference type="PIRSR" id="PIRSR600895-51"/>
    </source>
</evidence>
<evidence type="ECO:0000259" key="9">
    <source>
        <dbReference type="Pfam" id="PF00576"/>
    </source>
</evidence>
<dbReference type="PANTHER" id="PTHR10395">
    <property type="entry name" value="URICASE AND TRANSTHYRETIN-RELATED"/>
    <property type="match status" value="1"/>
</dbReference>
<feature type="binding site" evidence="7">
    <location>
        <position position="119"/>
    </location>
    <ligand>
        <name>substrate</name>
    </ligand>
</feature>
<evidence type="ECO:0000256" key="8">
    <source>
        <dbReference type="RuleBase" id="RU361270"/>
    </source>
</evidence>
<dbReference type="PANTHER" id="PTHR10395:SF7">
    <property type="entry name" value="5-HYDROXYISOURATE HYDROLASE"/>
    <property type="match status" value="1"/>
</dbReference>
<dbReference type="PRINTS" id="PR00189">
    <property type="entry name" value="TRNSTHYRETIN"/>
</dbReference>